<dbReference type="InterPro" id="IPR017423">
    <property type="entry name" value="TRM6"/>
</dbReference>
<evidence type="ECO:0000256" key="1">
    <source>
        <dbReference type="ARBA" id="ARBA00004123"/>
    </source>
</evidence>
<keyword evidence="4" id="KW-0819">tRNA processing</keyword>
<organism evidence="8 9">
    <name type="scientific">Zancudomyces culisetae</name>
    <name type="common">Gut fungus</name>
    <name type="synonym">Smittium culisetae</name>
    <dbReference type="NCBI Taxonomy" id="1213189"/>
    <lineage>
        <taxon>Eukaryota</taxon>
        <taxon>Fungi</taxon>
        <taxon>Fungi incertae sedis</taxon>
        <taxon>Zoopagomycota</taxon>
        <taxon>Kickxellomycotina</taxon>
        <taxon>Harpellomycetes</taxon>
        <taxon>Harpellales</taxon>
        <taxon>Legeriomycetaceae</taxon>
        <taxon>Zancudomyces</taxon>
    </lineage>
</organism>
<dbReference type="Gene3D" id="3.40.50.150">
    <property type="entry name" value="Vaccinia Virus protein VP39"/>
    <property type="match status" value="1"/>
</dbReference>
<dbReference type="GO" id="GO:0008168">
    <property type="term" value="F:methyltransferase activity"/>
    <property type="evidence" value="ECO:0007669"/>
    <property type="project" value="UniProtKB-KW"/>
</dbReference>
<comment type="similarity">
    <text evidence="2">Belongs to the TRM6/GCD10 family.</text>
</comment>
<evidence type="ECO:0000256" key="3">
    <source>
        <dbReference type="ARBA" id="ARBA00021704"/>
    </source>
</evidence>
<dbReference type="EMBL" id="LSSK01000113">
    <property type="protein sequence ID" value="OMH85067.1"/>
    <property type="molecule type" value="Genomic_DNA"/>
</dbReference>
<dbReference type="GO" id="GO:0030488">
    <property type="term" value="P:tRNA methylation"/>
    <property type="evidence" value="ECO:0007669"/>
    <property type="project" value="InterPro"/>
</dbReference>
<keyword evidence="8" id="KW-0808">Transferase</keyword>
<evidence type="ECO:0000313" key="8">
    <source>
        <dbReference type="EMBL" id="OMH85067.1"/>
    </source>
</evidence>
<comment type="caution">
    <text evidence="8">The sequence shown here is derived from an EMBL/GenBank/DDBJ whole genome shotgun (WGS) entry which is preliminary data.</text>
</comment>
<reference evidence="9" key="2">
    <citation type="submission" date="2017-01" db="EMBL/GenBank/DDBJ databases">
        <authorList>
            <person name="Wang Y."/>
            <person name="White M."/>
            <person name="Kvist S."/>
            <person name="Moncalvo J.-M."/>
        </authorList>
    </citation>
    <scope>NUCLEOTIDE SEQUENCE [LARGE SCALE GENOMIC DNA]</scope>
    <source>
        <strain evidence="9">COL-18-3</strain>
    </source>
</reference>
<evidence type="ECO:0000256" key="6">
    <source>
        <dbReference type="ARBA" id="ARBA00032319"/>
    </source>
</evidence>
<dbReference type="InterPro" id="IPR029063">
    <property type="entry name" value="SAM-dependent_MTases_sf"/>
</dbReference>
<dbReference type="GO" id="GO:0005634">
    <property type="term" value="C:nucleus"/>
    <property type="evidence" value="ECO:0007669"/>
    <property type="project" value="UniProtKB-SubCell"/>
</dbReference>
<gene>
    <name evidence="8" type="ORF">AX774_g1393</name>
    <name evidence="7" type="ORF">AX774_g8041</name>
</gene>
<evidence type="ECO:0000256" key="5">
    <source>
        <dbReference type="ARBA" id="ARBA00023242"/>
    </source>
</evidence>
<sequence length="166" mass="18735">MNLSESQLSVLHTLSWTSIDHELEPFSEHLPDDACEGHAKGHARRKRAHETLAKNLTEFRKEPFDGLVISTNYDVTSVVKALLKYIGGSRTVVVYSPYKETLTGCFDYMRASSEFVNVQITESWLREYQVLPGRTHPFMTMSGSGGYILTAIRIFSSFVPSNTRAK</sequence>
<accession>A0A1R1PVR6</accession>
<comment type="subcellular location">
    <subcellularLocation>
        <location evidence="1">Nucleus</location>
    </subcellularLocation>
</comment>
<evidence type="ECO:0000313" key="9">
    <source>
        <dbReference type="Proteomes" id="UP000188320"/>
    </source>
</evidence>
<keyword evidence="5" id="KW-0539">Nucleus</keyword>
<dbReference type="EMBL" id="LSSK01001892">
    <property type="protein sequence ID" value="OMH78565.1"/>
    <property type="molecule type" value="Genomic_DNA"/>
</dbReference>
<keyword evidence="8" id="KW-0489">Methyltransferase</keyword>
<dbReference type="OrthoDB" id="10254665at2759"/>
<protein>
    <recommendedName>
        <fullName evidence="3">tRNA (adenine(58)-N(1))-methyltransferase non-catalytic subunit TRM6</fullName>
    </recommendedName>
    <alternativeName>
        <fullName evidence="6">tRNA(m1A58)-methyltransferase subunit TRM6</fullName>
    </alternativeName>
</protein>
<dbReference type="AlphaFoldDB" id="A0A1R1PVR6"/>
<evidence type="ECO:0000256" key="4">
    <source>
        <dbReference type="ARBA" id="ARBA00022694"/>
    </source>
</evidence>
<keyword evidence="9" id="KW-1185">Reference proteome</keyword>
<dbReference type="Proteomes" id="UP000188320">
    <property type="component" value="Unassembled WGS sequence"/>
</dbReference>
<evidence type="ECO:0000313" key="7">
    <source>
        <dbReference type="EMBL" id="OMH78565.1"/>
    </source>
</evidence>
<reference evidence="8" key="1">
    <citation type="submission" date="2017-01" db="EMBL/GenBank/DDBJ databases">
        <authorList>
            <person name="Mah S.A."/>
            <person name="Swanson W.J."/>
            <person name="Moy G.W."/>
            <person name="Vacquier V.D."/>
        </authorList>
    </citation>
    <scope>NUCLEOTIDE SEQUENCE [LARGE SCALE GENOMIC DNA]</scope>
    <source>
        <strain evidence="8">COL-18-3</strain>
    </source>
</reference>
<name>A0A1R1PVR6_ZANCU</name>
<dbReference type="PANTHER" id="PTHR12945:SF0">
    <property type="entry name" value="TRNA (ADENINE(58)-N(1))-METHYLTRANSFERASE NON-CATALYTIC SUBUNIT TRM6"/>
    <property type="match status" value="1"/>
</dbReference>
<evidence type="ECO:0000256" key="2">
    <source>
        <dbReference type="ARBA" id="ARBA00008320"/>
    </source>
</evidence>
<dbReference type="GO" id="GO:0031515">
    <property type="term" value="C:tRNA (m1A) methyltransferase complex"/>
    <property type="evidence" value="ECO:0007669"/>
    <property type="project" value="InterPro"/>
</dbReference>
<proteinExistence type="inferred from homology"/>
<dbReference type="PANTHER" id="PTHR12945">
    <property type="entry name" value="TRANSLATION INITIATION FACTOR EIF3-RELATED"/>
    <property type="match status" value="1"/>
</dbReference>